<dbReference type="EMBL" id="JACBPP010000004">
    <property type="protein sequence ID" value="KAF8002576.1"/>
    <property type="molecule type" value="Genomic_DNA"/>
</dbReference>
<evidence type="ECO:0000313" key="3">
    <source>
        <dbReference type="Proteomes" id="UP000649328"/>
    </source>
</evidence>
<gene>
    <name evidence="2" type="ORF">HF325_003541</name>
</gene>
<dbReference type="OrthoDB" id="1421013at2759"/>
<comment type="caution">
    <text evidence="2">The sequence shown here is derived from an EMBL/GenBank/DDBJ whole genome shotgun (WGS) entry which is preliminary data.</text>
</comment>
<proteinExistence type="predicted"/>
<reference evidence="2" key="1">
    <citation type="submission" date="2020-10" db="EMBL/GenBank/DDBJ databases">
        <title>The Whole-Genome Sequence of Metschnikowia persimmonesis, a Novel Endophytic Yeast Species Isolated from Medicinal Plant Diospyros kaki Thumb.</title>
        <authorList>
            <person name="Rahmat E."/>
            <person name="Kang Y."/>
        </authorList>
    </citation>
    <scope>NUCLEOTIDE SEQUENCE</scope>
    <source>
        <strain evidence="2">KIOM G15050</strain>
    </source>
</reference>
<feature type="compositionally biased region" description="Basic and acidic residues" evidence="1">
    <location>
        <begin position="23"/>
        <end position="40"/>
    </location>
</feature>
<accession>A0A8H7LA93</accession>
<dbReference type="AlphaFoldDB" id="A0A8H7LA93"/>
<name>A0A8H7LA93_9ASCO</name>
<protein>
    <submittedName>
        <fullName evidence="2">Uncharacterized protein</fullName>
    </submittedName>
</protein>
<organism evidence="2 3">
    <name type="scientific">Metschnikowia pulcherrima</name>
    <dbReference type="NCBI Taxonomy" id="27326"/>
    <lineage>
        <taxon>Eukaryota</taxon>
        <taxon>Fungi</taxon>
        <taxon>Dikarya</taxon>
        <taxon>Ascomycota</taxon>
        <taxon>Saccharomycotina</taxon>
        <taxon>Pichiomycetes</taxon>
        <taxon>Metschnikowiaceae</taxon>
        <taxon>Metschnikowia</taxon>
    </lineage>
</organism>
<dbReference type="Proteomes" id="UP000649328">
    <property type="component" value="Unassembled WGS sequence"/>
</dbReference>
<feature type="region of interest" description="Disordered" evidence="1">
    <location>
        <begin position="21"/>
        <end position="94"/>
    </location>
</feature>
<keyword evidence="3" id="KW-1185">Reference proteome</keyword>
<evidence type="ECO:0000313" key="2">
    <source>
        <dbReference type="EMBL" id="KAF8002576.1"/>
    </source>
</evidence>
<sequence length="94" mass="10265">MGIKTDSHPIMKELTRIKGSMKAMKDIEESKAKNAEDSKKSTNAANEFLQRTLGTNGGSAAPESLKSPAISSANFQGKHTKFTDEATRQKYKAF</sequence>
<evidence type="ECO:0000256" key="1">
    <source>
        <dbReference type="SAM" id="MobiDB-lite"/>
    </source>
</evidence>